<organism evidence="1 2">
    <name type="scientific">Pseudomonas parafulva</name>
    <dbReference type="NCBI Taxonomy" id="157782"/>
    <lineage>
        <taxon>Bacteria</taxon>
        <taxon>Pseudomonadati</taxon>
        <taxon>Pseudomonadota</taxon>
        <taxon>Gammaproteobacteria</taxon>
        <taxon>Pseudomonadales</taxon>
        <taxon>Pseudomonadaceae</taxon>
        <taxon>Pseudomonas</taxon>
    </lineage>
</organism>
<name>A0AAJ0LIS3_9PSED</name>
<comment type="caution">
    <text evidence="1">The sequence shown here is derived from an EMBL/GenBank/DDBJ whole genome shotgun (WGS) entry which is preliminary data.</text>
</comment>
<gene>
    <name evidence="1" type="ORF">NS96R_14370</name>
</gene>
<reference evidence="1 2" key="1">
    <citation type="journal article" date="2016" name="Front. Microbiol.">
        <title>Genomic Resource of Rice Seed Associated Bacteria.</title>
        <authorList>
            <person name="Midha S."/>
            <person name="Bansal K."/>
            <person name="Sharma S."/>
            <person name="Kumar N."/>
            <person name="Patil P.P."/>
            <person name="Chaudhry V."/>
            <person name="Patil P.B."/>
        </authorList>
    </citation>
    <scope>NUCLEOTIDE SEQUENCE [LARGE SCALE GENOMIC DNA]</scope>
    <source>
        <strain evidence="1 2">NS96</strain>
    </source>
</reference>
<evidence type="ECO:0000313" key="2">
    <source>
        <dbReference type="Proteomes" id="UP000071644"/>
    </source>
</evidence>
<accession>A0AAJ0LIS3</accession>
<proteinExistence type="predicted"/>
<dbReference type="Proteomes" id="UP000071644">
    <property type="component" value="Unassembled WGS sequence"/>
</dbReference>
<dbReference type="AlphaFoldDB" id="A0AAJ0LIS3"/>
<dbReference type="EMBL" id="LDSN01000036">
    <property type="protein sequence ID" value="KTT16927.1"/>
    <property type="molecule type" value="Genomic_DNA"/>
</dbReference>
<evidence type="ECO:0000313" key="1">
    <source>
        <dbReference type="EMBL" id="KTT16927.1"/>
    </source>
</evidence>
<protein>
    <submittedName>
        <fullName evidence="1">Uncharacterized protein</fullName>
    </submittedName>
</protein>
<sequence length="106" mass="10911">MSSAALSYRGQANLTLTYGATPGLGRISERPSIEVVVSRPSQGAPVSVLLDRHLGAAMLLAPGVTHVSLVLPNGSVLAGAVQEISESGDYFEICAVSHATQGIHDD</sequence>